<name>A0ABU7Z4L6_9MICO</name>
<dbReference type="Gene3D" id="3.40.50.2000">
    <property type="entry name" value="Glycogen Phosphorylase B"/>
    <property type="match status" value="2"/>
</dbReference>
<evidence type="ECO:0000259" key="3">
    <source>
        <dbReference type="Pfam" id="PF00534"/>
    </source>
</evidence>
<dbReference type="RefSeq" id="WP_332901225.1">
    <property type="nucleotide sequence ID" value="NZ_JBAGLP010000110.1"/>
</dbReference>
<keyword evidence="6" id="KW-1185">Reference proteome</keyword>
<keyword evidence="1 5" id="KW-0328">Glycosyltransferase</keyword>
<dbReference type="EC" id="2.4.-.-" evidence="5"/>
<dbReference type="SUPFAM" id="SSF53756">
    <property type="entry name" value="UDP-Glycosyltransferase/glycogen phosphorylase"/>
    <property type="match status" value="1"/>
</dbReference>
<dbReference type="Pfam" id="PF00534">
    <property type="entry name" value="Glycos_transf_1"/>
    <property type="match status" value="1"/>
</dbReference>
<accession>A0ABU7Z4L6</accession>
<feature type="domain" description="Glycosyltransferase subfamily 4-like N-terminal" evidence="4">
    <location>
        <begin position="123"/>
        <end position="186"/>
    </location>
</feature>
<comment type="caution">
    <text evidence="5">The sequence shown here is derived from an EMBL/GenBank/DDBJ whole genome shotgun (WGS) entry which is preliminary data.</text>
</comment>
<dbReference type="InterPro" id="IPR001296">
    <property type="entry name" value="Glyco_trans_1"/>
</dbReference>
<proteinExistence type="predicted"/>
<evidence type="ECO:0000313" key="5">
    <source>
        <dbReference type="EMBL" id="MEG3614427.1"/>
    </source>
</evidence>
<dbReference type="EMBL" id="JBAGLP010000110">
    <property type="protein sequence ID" value="MEG3614427.1"/>
    <property type="molecule type" value="Genomic_DNA"/>
</dbReference>
<keyword evidence="2 5" id="KW-0808">Transferase</keyword>
<reference evidence="5" key="2">
    <citation type="submission" date="2024-02" db="EMBL/GenBank/DDBJ databases">
        <authorList>
            <person name="Prathaban M."/>
            <person name="Mythili R."/>
            <person name="Sharmila Devi N."/>
            <person name="Sobanaa M."/>
            <person name="Prathiviraj R."/>
            <person name="Selvin J."/>
        </authorList>
    </citation>
    <scope>NUCLEOTIDE SEQUENCE</scope>
    <source>
        <strain evidence="5">MP1014</strain>
    </source>
</reference>
<gene>
    <name evidence="5" type="ORF">V5O49_04745</name>
</gene>
<dbReference type="PANTHER" id="PTHR46401">
    <property type="entry name" value="GLYCOSYLTRANSFERASE WBBK-RELATED"/>
    <property type="match status" value="1"/>
</dbReference>
<dbReference type="PANTHER" id="PTHR46401:SF2">
    <property type="entry name" value="GLYCOSYLTRANSFERASE WBBK-RELATED"/>
    <property type="match status" value="1"/>
</dbReference>
<dbReference type="InterPro" id="IPR028098">
    <property type="entry name" value="Glyco_trans_4-like_N"/>
</dbReference>
<dbReference type="Pfam" id="PF13439">
    <property type="entry name" value="Glyco_transf_4"/>
    <property type="match status" value="1"/>
</dbReference>
<evidence type="ECO:0000256" key="1">
    <source>
        <dbReference type="ARBA" id="ARBA00022676"/>
    </source>
</evidence>
<dbReference type="CDD" id="cd03801">
    <property type="entry name" value="GT4_PimA-like"/>
    <property type="match status" value="1"/>
</dbReference>
<reference evidence="5" key="1">
    <citation type="journal article" date="2024" name="Antonie Van Leeuwenhoek">
        <title>Isoptericola haloaureus sp. nov., a dimorphic actinobacterium isolated from mangrove sediments of southeast India, implicating biosaline agricultural significance through nitrogen fixation and salt tolerance genes.</title>
        <authorList>
            <person name="Prathaban M."/>
            <person name="Prathiviraj R."/>
            <person name="Ravichandran M."/>
            <person name="Natarajan S.D."/>
            <person name="Sobanaa M."/>
            <person name="Hari Krishna Kumar S."/>
            <person name="Chandrasekar V."/>
            <person name="Selvin J."/>
        </authorList>
    </citation>
    <scope>NUCLEOTIDE SEQUENCE</scope>
    <source>
        <strain evidence="5">MP1014</strain>
    </source>
</reference>
<evidence type="ECO:0000256" key="2">
    <source>
        <dbReference type="ARBA" id="ARBA00022679"/>
    </source>
</evidence>
<protein>
    <submittedName>
        <fullName evidence="5">Glycosyltransferase family 4 protein</fullName>
        <ecNumber evidence="5">2.4.-.-</ecNumber>
    </submittedName>
</protein>
<evidence type="ECO:0000313" key="6">
    <source>
        <dbReference type="Proteomes" id="UP001310387"/>
    </source>
</evidence>
<feature type="domain" description="Glycosyl transferase family 1" evidence="3">
    <location>
        <begin position="192"/>
        <end position="356"/>
    </location>
</feature>
<organism evidence="5 6">
    <name type="scientific">Isoptericola haloaureus</name>
    <dbReference type="NCBI Taxonomy" id="1542902"/>
    <lineage>
        <taxon>Bacteria</taxon>
        <taxon>Bacillati</taxon>
        <taxon>Actinomycetota</taxon>
        <taxon>Actinomycetes</taxon>
        <taxon>Micrococcales</taxon>
        <taxon>Promicromonosporaceae</taxon>
        <taxon>Isoptericola</taxon>
    </lineage>
</organism>
<sequence>MQRRHIHVITPGDHFSPRTGSAIPTVVHGLASAAPSSAPRPSVVVARGTYPDRYPSADVIEYSASPPRPRDRWGDAVCSRITATRPGRRREFAAPLAEQGDWAPGIVLAHNAPQAIPLVDPDVHAPVLYAHNDLLGTYSRREVAKVLDRSTAVVCVSAFLADVTRERMPSYLHDRVHVVRNGVDTTQFAPAAEGSGRDRLEVLFVGRMVPSKGAHVALAAMGRLGDRDVRLTIVGSAGFDATQPLDDYEKEIRREAAALGARARVLPFVPRDEVARLMSTADVLVVPSVWPEPFALTALEGLASGCAVVASRTGGIPEATGDAGVLVEPDDPAQIAAALTTLHDDSAALAAAQDSARRYALAHDWRRTWDTLAATLPPADRP</sequence>
<dbReference type="Proteomes" id="UP001310387">
    <property type="component" value="Unassembled WGS sequence"/>
</dbReference>
<evidence type="ECO:0000259" key="4">
    <source>
        <dbReference type="Pfam" id="PF13439"/>
    </source>
</evidence>
<dbReference type="GO" id="GO:0016757">
    <property type="term" value="F:glycosyltransferase activity"/>
    <property type="evidence" value="ECO:0007669"/>
    <property type="project" value="UniProtKB-KW"/>
</dbReference>